<dbReference type="InterPro" id="IPR029057">
    <property type="entry name" value="PRTase-like"/>
</dbReference>
<dbReference type="NCBIfam" id="NF003549">
    <property type="entry name" value="PRK05205.1-5"/>
    <property type="match status" value="1"/>
</dbReference>
<evidence type="ECO:0000256" key="4">
    <source>
        <dbReference type="HAMAP-Rule" id="MF_01219"/>
    </source>
</evidence>
<comment type="function">
    <text evidence="4">Regulates the transcription of the pyrimidine nucleotide (pyr) operon in response to exogenous pyrimidines.</text>
</comment>
<evidence type="ECO:0000256" key="3">
    <source>
        <dbReference type="ARBA" id="ARBA00023163"/>
    </source>
</evidence>
<dbReference type="CDD" id="cd06223">
    <property type="entry name" value="PRTases_typeI"/>
    <property type="match status" value="1"/>
</dbReference>
<feature type="domain" description="Phosphoribosyltransferase" evidence="6">
    <location>
        <begin position="19"/>
        <end position="163"/>
    </location>
</feature>
<dbReference type="Gene3D" id="3.40.50.2020">
    <property type="match status" value="1"/>
</dbReference>
<keyword evidence="2 4" id="KW-0805">Transcription regulation</keyword>
<evidence type="ECO:0000256" key="1">
    <source>
        <dbReference type="ARBA" id="ARBA00005565"/>
    </source>
</evidence>
<dbReference type="InterPro" id="IPR050137">
    <property type="entry name" value="PyrR_bifunctional"/>
</dbReference>
<keyword evidence="8" id="KW-1185">Reference proteome</keyword>
<gene>
    <name evidence="4 7" type="primary">pyrR</name>
    <name evidence="7" type="ORF">EAE32_07760</name>
</gene>
<dbReference type="EMBL" id="RDEX01000001">
    <property type="protein sequence ID" value="RLY94996.1"/>
    <property type="molecule type" value="Genomic_DNA"/>
</dbReference>
<name>A0A3L9L7N8_9MICC</name>
<keyword evidence="4 7" id="KW-0808">Transferase</keyword>
<evidence type="ECO:0000313" key="7">
    <source>
        <dbReference type="EMBL" id="RLY94996.1"/>
    </source>
</evidence>
<dbReference type="GO" id="GO:0004845">
    <property type="term" value="F:uracil phosphoribosyltransferase activity"/>
    <property type="evidence" value="ECO:0007669"/>
    <property type="project" value="UniProtKB-UniRule"/>
</dbReference>
<comment type="function">
    <text evidence="4">Also displays a weak uracil phosphoribosyltransferase activity which is not physiologically significant.</text>
</comment>
<dbReference type="InterPro" id="IPR023050">
    <property type="entry name" value="PyrR"/>
</dbReference>
<proteinExistence type="inferred from homology"/>
<dbReference type="FunFam" id="3.40.50.2020:FF:000020">
    <property type="entry name" value="Bifunctional protein PyrR"/>
    <property type="match status" value="1"/>
</dbReference>
<dbReference type="SUPFAM" id="SSF53271">
    <property type="entry name" value="PRTase-like"/>
    <property type="match status" value="1"/>
</dbReference>
<accession>A0A3L9L7N8</accession>
<dbReference type="InterPro" id="IPR000836">
    <property type="entry name" value="PRTase_dom"/>
</dbReference>
<keyword evidence="3 4" id="KW-0804">Transcription</keyword>
<dbReference type="PANTHER" id="PTHR11608">
    <property type="entry name" value="BIFUNCTIONAL PROTEIN PYRR"/>
    <property type="match status" value="1"/>
</dbReference>
<dbReference type="PANTHER" id="PTHR11608:SF0">
    <property type="entry name" value="BIFUNCTIONAL PROTEIN PYRR"/>
    <property type="match status" value="1"/>
</dbReference>
<dbReference type="NCBIfam" id="NF003547">
    <property type="entry name" value="PRK05205.1-3"/>
    <property type="match status" value="1"/>
</dbReference>
<protein>
    <recommendedName>
        <fullName evidence="4">Bifunctional protein PyrR</fullName>
    </recommendedName>
    <domain>
        <recommendedName>
            <fullName evidence="4">Pyrimidine operon regulatory protein</fullName>
        </recommendedName>
    </domain>
    <domain>
        <recommendedName>
            <fullName evidence="4">Uracil phosphoribosyltransferase</fullName>
            <shortName evidence="4">UPRTase</shortName>
            <ecNumber evidence="4">2.4.2.9</ecNumber>
        </recommendedName>
    </domain>
</protein>
<comment type="similarity">
    <text evidence="1 4">Belongs to the purine/pyrimidine phosphoribosyltransferase family. PyrR subfamily.</text>
</comment>
<evidence type="ECO:0000256" key="5">
    <source>
        <dbReference type="SAM" id="MobiDB-lite"/>
    </source>
</evidence>
<dbReference type="Pfam" id="PF00156">
    <property type="entry name" value="Pribosyltran"/>
    <property type="match status" value="1"/>
</dbReference>
<keyword evidence="4 7" id="KW-0328">Glycosyltransferase</keyword>
<evidence type="ECO:0000259" key="6">
    <source>
        <dbReference type="Pfam" id="PF00156"/>
    </source>
</evidence>
<feature type="short sequence motif" description="PRPP-binding" evidence="4">
    <location>
        <begin position="114"/>
        <end position="126"/>
    </location>
</feature>
<dbReference type="HAMAP" id="MF_01219">
    <property type="entry name" value="PyrR"/>
    <property type="match status" value="1"/>
</dbReference>
<dbReference type="EC" id="2.4.2.9" evidence="4"/>
<organism evidence="7 8">
    <name type="scientific">Kocuria tytonicola</name>
    <dbReference type="NCBI Taxonomy" id="2055946"/>
    <lineage>
        <taxon>Bacteria</taxon>
        <taxon>Bacillati</taxon>
        <taxon>Actinomycetota</taxon>
        <taxon>Actinomycetes</taxon>
        <taxon>Micrococcales</taxon>
        <taxon>Micrococcaceae</taxon>
        <taxon>Kocuria</taxon>
    </lineage>
</organism>
<sequence>MSVPAHAETTPGGTTSCVILSTPDIDRALSRIAHEILESNKGSENLILLGIARRGYPLAQRLAARLEHIDPAFHAAASTGQLDITMYRDDLRSNPARTPQPTIIPESGIDGRTVVLVDDVLCSGRTIRAALDALVDVGRPSAVRLAVLVDRGHRELPIRADHVGKNLPTSSQEKVRVLLRETDPEPRAQGHEDCVVIDAPVASDPDVARAPGQTGGGARA</sequence>
<reference evidence="7 8" key="1">
    <citation type="submission" date="2018-10" db="EMBL/GenBank/DDBJ databases">
        <title>Kocuria tytonicola, new bacteria from the preen glands of American barn owls (Tyto furcata).</title>
        <authorList>
            <person name="Braun M.S."/>
            <person name="Wang E."/>
            <person name="Zimmermann S."/>
            <person name="Boutin S."/>
            <person name="Wagner H."/>
            <person name="Wink M."/>
        </authorList>
    </citation>
    <scope>NUCLEOTIDE SEQUENCE [LARGE SCALE GENOMIC DNA]</scope>
    <source>
        <strain evidence="7 8">473</strain>
    </source>
</reference>
<comment type="caution">
    <text evidence="7">The sequence shown here is derived from an EMBL/GenBank/DDBJ whole genome shotgun (WGS) entry which is preliminary data.</text>
</comment>
<dbReference type="RefSeq" id="WP_121864670.1">
    <property type="nucleotide sequence ID" value="NZ_RDEX01000001.1"/>
</dbReference>
<comment type="catalytic activity">
    <reaction evidence="4">
        <text>UMP + diphosphate = 5-phospho-alpha-D-ribose 1-diphosphate + uracil</text>
        <dbReference type="Rhea" id="RHEA:13017"/>
        <dbReference type="ChEBI" id="CHEBI:17568"/>
        <dbReference type="ChEBI" id="CHEBI:33019"/>
        <dbReference type="ChEBI" id="CHEBI:57865"/>
        <dbReference type="ChEBI" id="CHEBI:58017"/>
        <dbReference type="EC" id="2.4.2.9"/>
    </reaction>
</comment>
<evidence type="ECO:0000313" key="8">
    <source>
        <dbReference type="Proteomes" id="UP000277871"/>
    </source>
</evidence>
<evidence type="ECO:0000256" key="2">
    <source>
        <dbReference type="ARBA" id="ARBA00023015"/>
    </source>
</evidence>
<dbReference type="AlphaFoldDB" id="A0A3L9L7N8"/>
<dbReference type="Proteomes" id="UP000277871">
    <property type="component" value="Unassembled WGS sequence"/>
</dbReference>
<feature type="region of interest" description="Disordered" evidence="5">
    <location>
        <begin position="198"/>
        <end position="220"/>
    </location>
</feature>
<dbReference type="GO" id="GO:0006355">
    <property type="term" value="P:regulation of DNA-templated transcription"/>
    <property type="evidence" value="ECO:0007669"/>
    <property type="project" value="UniProtKB-UniRule"/>
</dbReference>